<dbReference type="Pfam" id="PF11951">
    <property type="entry name" value="Fungal_trans_2"/>
    <property type="match status" value="1"/>
</dbReference>
<dbReference type="PROSITE" id="PS00463">
    <property type="entry name" value="ZN2_CY6_FUNGAL_1"/>
    <property type="match status" value="1"/>
</dbReference>
<dbReference type="GO" id="GO:0008270">
    <property type="term" value="F:zinc ion binding"/>
    <property type="evidence" value="ECO:0007669"/>
    <property type="project" value="InterPro"/>
</dbReference>
<dbReference type="Gene3D" id="4.10.240.10">
    <property type="entry name" value="Zn(2)-C6 fungal-type DNA-binding domain"/>
    <property type="match status" value="1"/>
</dbReference>
<proteinExistence type="predicted"/>
<dbReference type="AlphaFoldDB" id="A0A6A6RAQ0"/>
<dbReference type="CDD" id="cd00067">
    <property type="entry name" value="GAL4"/>
    <property type="match status" value="1"/>
</dbReference>
<evidence type="ECO:0000259" key="3">
    <source>
        <dbReference type="PROSITE" id="PS50048"/>
    </source>
</evidence>
<dbReference type="InterPro" id="IPR036864">
    <property type="entry name" value="Zn2-C6_fun-type_DNA-bd_sf"/>
</dbReference>
<protein>
    <recommendedName>
        <fullName evidence="3">Zn(2)-C6 fungal-type domain-containing protein</fullName>
    </recommendedName>
</protein>
<organism evidence="4 5">
    <name type="scientific">Lophium mytilinum</name>
    <dbReference type="NCBI Taxonomy" id="390894"/>
    <lineage>
        <taxon>Eukaryota</taxon>
        <taxon>Fungi</taxon>
        <taxon>Dikarya</taxon>
        <taxon>Ascomycota</taxon>
        <taxon>Pezizomycotina</taxon>
        <taxon>Dothideomycetes</taxon>
        <taxon>Pleosporomycetidae</taxon>
        <taxon>Mytilinidiales</taxon>
        <taxon>Mytilinidiaceae</taxon>
        <taxon>Lophium</taxon>
    </lineage>
</organism>
<name>A0A6A6RAQ0_9PEZI</name>
<keyword evidence="2" id="KW-0539">Nucleus</keyword>
<evidence type="ECO:0000256" key="1">
    <source>
        <dbReference type="ARBA" id="ARBA00004123"/>
    </source>
</evidence>
<dbReference type="Proteomes" id="UP000799750">
    <property type="component" value="Unassembled WGS sequence"/>
</dbReference>
<dbReference type="SMART" id="SM00066">
    <property type="entry name" value="GAL4"/>
    <property type="match status" value="1"/>
</dbReference>
<dbReference type="InterPro" id="IPR001138">
    <property type="entry name" value="Zn2Cys6_DnaBD"/>
</dbReference>
<reference evidence="4" key="1">
    <citation type="journal article" date="2020" name="Stud. Mycol.">
        <title>101 Dothideomycetes genomes: a test case for predicting lifestyles and emergence of pathogens.</title>
        <authorList>
            <person name="Haridas S."/>
            <person name="Albert R."/>
            <person name="Binder M."/>
            <person name="Bloem J."/>
            <person name="Labutti K."/>
            <person name="Salamov A."/>
            <person name="Andreopoulos B."/>
            <person name="Baker S."/>
            <person name="Barry K."/>
            <person name="Bills G."/>
            <person name="Bluhm B."/>
            <person name="Cannon C."/>
            <person name="Castanera R."/>
            <person name="Culley D."/>
            <person name="Daum C."/>
            <person name="Ezra D."/>
            <person name="Gonzalez J."/>
            <person name="Henrissat B."/>
            <person name="Kuo A."/>
            <person name="Liang C."/>
            <person name="Lipzen A."/>
            <person name="Lutzoni F."/>
            <person name="Magnuson J."/>
            <person name="Mondo S."/>
            <person name="Nolan M."/>
            <person name="Ohm R."/>
            <person name="Pangilinan J."/>
            <person name="Park H.-J."/>
            <person name="Ramirez L."/>
            <person name="Alfaro M."/>
            <person name="Sun H."/>
            <person name="Tritt A."/>
            <person name="Yoshinaga Y."/>
            <person name="Zwiers L.-H."/>
            <person name="Turgeon B."/>
            <person name="Goodwin S."/>
            <person name="Spatafora J."/>
            <person name="Crous P."/>
            <person name="Grigoriev I."/>
        </authorList>
    </citation>
    <scope>NUCLEOTIDE SEQUENCE</scope>
    <source>
        <strain evidence="4">CBS 269.34</strain>
    </source>
</reference>
<dbReference type="PANTHER" id="PTHR37534:SF20">
    <property type="entry name" value="PRO1A C6 ZINK-FINGER PROTEIN"/>
    <property type="match status" value="1"/>
</dbReference>
<dbReference type="PANTHER" id="PTHR37534">
    <property type="entry name" value="TRANSCRIPTIONAL ACTIVATOR PROTEIN UGA3"/>
    <property type="match status" value="1"/>
</dbReference>
<dbReference type="Pfam" id="PF00172">
    <property type="entry name" value="Zn_clus"/>
    <property type="match status" value="1"/>
</dbReference>
<evidence type="ECO:0000313" key="4">
    <source>
        <dbReference type="EMBL" id="KAF2501482.1"/>
    </source>
</evidence>
<comment type="subcellular location">
    <subcellularLocation>
        <location evidence="1">Nucleus</location>
    </subcellularLocation>
</comment>
<dbReference type="PROSITE" id="PS50048">
    <property type="entry name" value="ZN2_CY6_FUNGAL_2"/>
    <property type="match status" value="1"/>
</dbReference>
<dbReference type="GO" id="GO:0005634">
    <property type="term" value="C:nucleus"/>
    <property type="evidence" value="ECO:0007669"/>
    <property type="project" value="UniProtKB-SubCell"/>
</dbReference>
<gene>
    <name evidence="4" type="ORF">BU16DRAFT_546697</name>
</gene>
<keyword evidence="5" id="KW-1185">Reference proteome</keyword>
<evidence type="ECO:0000313" key="5">
    <source>
        <dbReference type="Proteomes" id="UP000799750"/>
    </source>
</evidence>
<dbReference type="InterPro" id="IPR021858">
    <property type="entry name" value="Fun_TF"/>
</dbReference>
<evidence type="ECO:0000256" key="2">
    <source>
        <dbReference type="ARBA" id="ARBA00023242"/>
    </source>
</evidence>
<dbReference type="GO" id="GO:0000981">
    <property type="term" value="F:DNA-binding transcription factor activity, RNA polymerase II-specific"/>
    <property type="evidence" value="ECO:0007669"/>
    <property type="project" value="InterPro"/>
</dbReference>
<accession>A0A6A6RAQ0</accession>
<dbReference type="SUPFAM" id="SSF57701">
    <property type="entry name" value="Zn2/Cys6 DNA-binding domain"/>
    <property type="match status" value="1"/>
</dbReference>
<feature type="domain" description="Zn(2)-C6 fungal-type" evidence="3">
    <location>
        <begin position="37"/>
        <end position="67"/>
    </location>
</feature>
<sequence>MPVPVEASNACWSVKPPSKKIWDEGKEMMKTHAKIDGCWTCKLRRKKCDELRPRCGDCDSLEISCDYGPKPAWMDGEEQQRQRTVWLKNEIKRNSAYRREKSKASSRVTNDTTSHHFNIISNIMVSSNLLSTEPIGSVMSGDQTSAPASNSATSYELAPFTLLPYDHQHHPRSDSAGQPSPIETDFIMKYLDFVFPALFPFYRPAVLETGRSWLLLLLGKSKIAYHSIVSLSCYFFTMALTDDDSGEEHADCKQLRWKEVEQQTNKCFDSLRTDILALDLNSKGAPATKLERVEILGSVVQVLIFESALGKSAPWNSHLPPAFALFGEIMACSDPSYQGQGQSKLAAVLLEIGQPLWTKPGRDNYIWSPDQAGFRFCAGLLIFIDVVASTAVQESPRLISYYPDILARIDDGTSVVSGAEIRLSTIVGCRNWVVTTIAEISALNSWKRERTEATSLSVVELVNRASVIGNSLKDNILEIHINSTASLPSHPNYRVPFSTGPNPSDSSIPTLIWAHAAQLYLTLVVSGWQSSNPEVRTDVAQIIELLHTVPSYQLRALAWPLCVAGCLALESEESSFTALYSNLGKVYTAGALDDARQIMEKVWRIRPHLNATTWNLASCFSILGSPILLV</sequence>
<dbReference type="EMBL" id="MU004182">
    <property type="protein sequence ID" value="KAF2501482.1"/>
    <property type="molecule type" value="Genomic_DNA"/>
</dbReference>
<dbReference type="OrthoDB" id="5213892at2759"/>